<evidence type="ECO:0000313" key="3">
    <source>
        <dbReference type="Proteomes" id="UP000276215"/>
    </source>
</evidence>
<evidence type="ECO:0000256" key="1">
    <source>
        <dbReference type="SAM" id="MobiDB-lite"/>
    </source>
</evidence>
<name>A0A3N4JB61_9PEZI</name>
<organism evidence="2 3">
    <name type="scientific">Choiromyces venosus 120613-1</name>
    <dbReference type="NCBI Taxonomy" id="1336337"/>
    <lineage>
        <taxon>Eukaryota</taxon>
        <taxon>Fungi</taxon>
        <taxon>Dikarya</taxon>
        <taxon>Ascomycota</taxon>
        <taxon>Pezizomycotina</taxon>
        <taxon>Pezizomycetes</taxon>
        <taxon>Pezizales</taxon>
        <taxon>Tuberaceae</taxon>
        <taxon>Choiromyces</taxon>
    </lineage>
</organism>
<keyword evidence="3" id="KW-1185">Reference proteome</keyword>
<evidence type="ECO:0000313" key="2">
    <source>
        <dbReference type="EMBL" id="RPA91054.1"/>
    </source>
</evidence>
<dbReference type="EMBL" id="ML120506">
    <property type="protein sequence ID" value="RPA91054.1"/>
    <property type="molecule type" value="Genomic_DNA"/>
</dbReference>
<feature type="compositionally biased region" description="Basic and acidic residues" evidence="1">
    <location>
        <begin position="59"/>
        <end position="83"/>
    </location>
</feature>
<sequence>MKFVCKMTREEDEDKGNEDDYGSNEGVAVMAEEWYQYFSELPPEFDAEEGLASQQQRQNGDEEVVKTPVGRHRECAKGHEQSKGKAKGKKVHVNVGMQGSPSEKEVLAVATDLDLGDVADFYTKGVICT</sequence>
<feature type="region of interest" description="Disordered" evidence="1">
    <location>
        <begin position="45"/>
        <end position="90"/>
    </location>
</feature>
<feature type="region of interest" description="Disordered" evidence="1">
    <location>
        <begin position="1"/>
        <end position="24"/>
    </location>
</feature>
<dbReference type="AlphaFoldDB" id="A0A3N4JB61"/>
<proteinExistence type="predicted"/>
<gene>
    <name evidence="2" type="ORF">L873DRAFT_1872397</name>
</gene>
<protein>
    <submittedName>
        <fullName evidence="2">Uncharacterized protein</fullName>
    </submittedName>
</protein>
<accession>A0A3N4JB61</accession>
<reference evidence="2 3" key="1">
    <citation type="journal article" date="2018" name="Nat. Ecol. Evol.">
        <title>Pezizomycetes genomes reveal the molecular basis of ectomycorrhizal truffle lifestyle.</title>
        <authorList>
            <person name="Murat C."/>
            <person name="Payen T."/>
            <person name="Noel B."/>
            <person name="Kuo A."/>
            <person name="Morin E."/>
            <person name="Chen J."/>
            <person name="Kohler A."/>
            <person name="Krizsan K."/>
            <person name="Balestrini R."/>
            <person name="Da Silva C."/>
            <person name="Montanini B."/>
            <person name="Hainaut M."/>
            <person name="Levati E."/>
            <person name="Barry K.W."/>
            <person name="Belfiori B."/>
            <person name="Cichocki N."/>
            <person name="Clum A."/>
            <person name="Dockter R.B."/>
            <person name="Fauchery L."/>
            <person name="Guy J."/>
            <person name="Iotti M."/>
            <person name="Le Tacon F."/>
            <person name="Lindquist E.A."/>
            <person name="Lipzen A."/>
            <person name="Malagnac F."/>
            <person name="Mello A."/>
            <person name="Molinier V."/>
            <person name="Miyauchi S."/>
            <person name="Poulain J."/>
            <person name="Riccioni C."/>
            <person name="Rubini A."/>
            <person name="Sitrit Y."/>
            <person name="Splivallo R."/>
            <person name="Traeger S."/>
            <person name="Wang M."/>
            <person name="Zifcakova L."/>
            <person name="Wipf D."/>
            <person name="Zambonelli A."/>
            <person name="Paolocci F."/>
            <person name="Nowrousian M."/>
            <person name="Ottonello S."/>
            <person name="Baldrian P."/>
            <person name="Spatafora J.W."/>
            <person name="Henrissat B."/>
            <person name="Nagy L.G."/>
            <person name="Aury J.M."/>
            <person name="Wincker P."/>
            <person name="Grigoriev I.V."/>
            <person name="Bonfante P."/>
            <person name="Martin F.M."/>
        </authorList>
    </citation>
    <scope>NUCLEOTIDE SEQUENCE [LARGE SCALE GENOMIC DNA]</scope>
    <source>
        <strain evidence="2 3">120613-1</strain>
    </source>
</reference>
<dbReference type="Proteomes" id="UP000276215">
    <property type="component" value="Unassembled WGS sequence"/>
</dbReference>
<feature type="compositionally biased region" description="Acidic residues" evidence="1">
    <location>
        <begin position="10"/>
        <end position="22"/>
    </location>
</feature>